<proteinExistence type="predicted"/>
<comment type="caution">
    <text evidence="2">The sequence shown here is derived from an EMBL/GenBank/DDBJ whole genome shotgun (WGS) entry which is preliminary data.</text>
</comment>
<sequence>MTNFIFNDSYFNKKNIEKLENNKIYKVLVLNFVFIFKKTPDFTEKLVQTIEDTKSFGIRTILTSLWGINYKNELKIIEKAKKTAYPKISVDREQIGWIDLDNNTCTLIDLLERRDRDVASNLILNRYLNNQSLEEPNIFRKKNSEEMAVNAKKFISNKVVNKKFIDFSSNDFPSVGLEFYAAHNYIECGYGRSTKYSLAENIAYLEAVERYASMYYPYETKAVYGSFEKLEYAIHPEKFILPTSFENPYQSFKQDLDIYWTKAESLRFNAERLVPEQLVVFGDSFFREANLQNRFIYDSSNGAALGGTYLEAVLFGLLELIERDNFLTAWYGKIPVKKIDIKSMDIDSDIMNTIMDMESDGIKISLYDNSMELKVPSFWASVINEAEGSTMFSYNAAGCHPVAEKAAQSALLEALVGIQVHNDINKNKKPTKIDKVVKFEDHVNYYSDSSSKKAYDFLGDSVKGLPYNESNYRNHDLNIESYLSCLVNDILNKYEDIFVVNLTSNQMEEQGLYVVKVLVPGMLPMTFGEQNERVSLKRINKERTRRKMNEITKINCNPHPFP</sequence>
<dbReference type="EMBL" id="JALRMR010000017">
    <property type="protein sequence ID" value="MDT1975175.1"/>
    <property type="molecule type" value="Genomic_DNA"/>
</dbReference>
<dbReference type="Pfam" id="PF02624">
    <property type="entry name" value="YcaO"/>
    <property type="match status" value="1"/>
</dbReference>
<reference evidence="2" key="1">
    <citation type="submission" date="2022-04" db="EMBL/GenBank/DDBJ databases">
        <title>Draft genome sequences of lactic acid bacteria (LAB) strains involved in meat spoilage.</title>
        <authorList>
            <person name="Palevich N."/>
        </authorList>
    </citation>
    <scope>NUCLEOTIDE SEQUENCE</scope>
    <source>
        <strain evidence="2">9-14</strain>
    </source>
</reference>
<name>A0AAW8RE17_CARDV</name>
<dbReference type="InterPro" id="IPR027624">
    <property type="entry name" value="TOMM_cyclo_SagD"/>
</dbReference>
<gene>
    <name evidence="2" type="ORF">MX635_12275</name>
</gene>
<evidence type="ECO:0000259" key="1">
    <source>
        <dbReference type="PROSITE" id="PS51664"/>
    </source>
</evidence>
<organism evidence="2 3">
    <name type="scientific">Carnobacterium divergens</name>
    <name type="common">Lactobacillus divergens</name>
    <dbReference type="NCBI Taxonomy" id="2748"/>
    <lineage>
        <taxon>Bacteria</taxon>
        <taxon>Bacillati</taxon>
        <taxon>Bacillota</taxon>
        <taxon>Bacilli</taxon>
        <taxon>Lactobacillales</taxon>
        <taxon>Carnobacteriaceae</taxon>
        <taxon>Carnobacterium</taxon>
    </lineage>
</organism>
<dbReference type="AlphaFoldDB" id="A0AAW8RE17"/>
<protein>
    <submittedName>
        <fullName evidence="2">YcaO-like family protein</fullName>
    </submittedName>
</protein>
<dbReference type="RefSeq" id="WP_311780911.1">
    <property type="nucleotide sequence ID" value="NZ_JALRMR010000017.1"/>
</dbReference>
<dbReference type="Proteomes" id="UP001249945">
    <property type="component" value="Unassembled WGS sequence"/>
</dbReference>
<dbReference type="Gene3D" id="3.30.1330.230">
    <property type="match status" value="1"/>
</dbReference>
<dbReference type="NCBIfam" id="TIGR00702">
    <property type="entry name" value="YcaO-type kinase domain"/>
    <property type="match status" value="1"/>
</dbReference>
<feature type="domain" description="YcaO" evidence="1">
    <location>
        <begin position="189"/>
        <end position="562"/>
    </location>
</feature>
<dbReference type="NCBIfam" id="TIGR03604">
    <property type="entry name" value="TOMM_cyclo_SagD"/>
    <property type="match status" value="1"/>
</dbReference>
<dbReference type="PANTHER" id="PTHR37809:SF1">
    <property type="entry name" value="RIBOSOMAL PROTEIN S12 METHYLTHIOTRANSFERASE ACCESSORY FACTOR YCAO"/>
    <property type="match status" value="1"/>
</dbReference>
<dbReference type="PANTHER" id="PTHR37809">
    <property type="entry name" value="RIBOSOMAL PROTEIN S12 METHYLTHIOTRANSFERASE ACCESSORY FACTOR YCAO"/>
    <property type="match status" value="1"/>
</dbReference>
<dbReference type="InterPro" id="IPR003776">
    <property type="entry name" value="YcaO-like_dom"/>
</dbReference>
<accession>A0AAW8RE17</accession>
<evidence type="ECO:0000313" key="2">
    <source>
        <dbReference type="EMBL" id="MDT1975175.1"/>
    </source>
</evidence>
<evidence type="ECO:0000313" key="3">
    <source>
        <dbReference type="Proteomes" id="UP001249945"/>
    </source>
</evidence>
<dbReference type="PROSITE" id="PS51664">
    <property type="entry name" value="YCAO"/>
    <property type="match status" value="1"/>
</dbReference>